<reference evidence="2 3" key="1">
    <citation type="submission" date="2018-08" db="EMBL/GenBank/DDBJ databases">
        <title>Genome Lactobacillus garii FI11369.</title>
        <authorList>
            <person name="Diaz M."/>
            <person name="Narbad A."/>
        </authorList>
    </citation>
    <scope>NUCLEOTIDE SEQUENCE [LARGE SCALE GENOMIC DNA]</scope>
    <source>
        <strain evidence="2 3">FI11369</strain>
    </source>
</reference>
<organism evidence="2 3">
    <name type="scientific">Lactiplantibacillus garii</name>
    <dbReference type="NCBI Taxonomy" id="2306423"/>
    <lineage>
        <taxon>Bacteria</taxon>
        <taxon>Bacillati</taxon>
        <taxon>Bacillota</taxon>
        <taxon>Bacilli</taxon>
        <taxon>Lactobacillales</taxon>
        <taxon>Lactobacillaceae</taxon>
        <taxon>Lactiplantibacillus</taxon>
    </lineage>
</organism>
<keyword evidence="3" id="KW-1185">Reference proteome</keyword>
<dbReference type="EMBL" id="QWZQ01000039">
    <property type="protein sequence ID" value="RRK09780.1"/>
    <property type="molecule type" value="Genomic_DNA"/>
</dbReference>
<evidence type="ECO:0000313" key="2">
    <source>
        <dbReference type="EMBL" id="RRK09780.1"/>
    </source>
</evidence>
<evidence type="ECO:0000259" key="1">
    <source>
        <dbReference type="Pfam" id="PF13274"/>
    </source>
</evidence>
<accession>A0A3R8KDI6</accession>
<dbReference type="RefSeq" id="WP_125072924.1">
    <property type="nucleotide sequence ID" value="NZ_QWZQ01000039.1"/>
</dbReference>
<proteinExistence type="predicted"/>
<feature type="domain" description="Antitoxin SocA-like Panacea" evidence="1">
    <location>
        <begin position="26"/>
        <end position="127"/>
    </location>
</feature>
<dbReference type="Pfam" id="PF13274">
    <property type="entry name" value="SocA_Panacea"/>
    <property type="match status" value="1"/>
</dbReference>
<name>A0A3R8KDI6_9LACO</name>
<evidence type="ECO:0000313" key="3">
    <source>
        <dbReference type="Proteomes" id="UP000283633"/>
    </source>
</evidence>
<sequence>MEAYSNIGEVANWFIAHDQNITPKKLQKLLYYAYAWSLVFFNEDVTELDNRLFQADFQAWVHGPVNPSIYEKYKHFGYNVITRPNHAADVLVGNPDLLDLLEQVESVYGQYDGNSLERLTHSEAPWQKARGNARPLDSSNALISDVDMYNYYGQLLGD</sequence>
<dbReference type="Proteomes" id="UP000283633">
    <property type="component" value="Unassembled WGS sequence"/>
</dbReference>
<dbReference type="OrthoDB" id="9799173at2"/>
<comment type="caution">
    <text evidence="2">The sequence shown here is derived from an EMBL/GenBank/DDBJ whole genome shotgun (WGS) entry which is preliminary data.</text>
</comment>
<dbReference type="InterPro" id="IPR025272">
    <property type="entry name" value="SocA_Panacea"/>
</dbReference>
<protein>
    <submittedName>
        <fullName evidence="2">DUF4065 domain-containing protein</fullName>
    </submittedName>
</protein>
<dbReference type="AlphaFoldDB" id="A0A3R8KDI6"/>
<gene>
    <name evidence="2" type="ORF">D1831_10750</name>
</gene>